<dbReference type="Proteomes" id="UP000790709">
    <property type="component" value="Unassembled WGS sequence"/>
</dbReference>
<keyword evidence="2" id="KW-1185">Reference proteome</keyword>
<comment type="caution">
    <text evidence="1">The sequence shown here is derived from an EMBL/GenBank/DDBJ whole genome shotgun (WGS) entry which is preliminary data.</text>
</comment>
<name>A0ACB8B7K3_9AGAM</name>
<organism evidence="1 2">
    <name type="scientific">Leucogyrophana mollusca</name>
    <dbReference type="NCBI Taxonomy" id="85980"/>
    <lineage>
        <taxon>Eukaryota</taxon>
        <taxon>Fungi</taxon>
        <taxon>Dikarya</taxon>
        <taxon>Basidiomycota</taxon>
        <taxon>Agaricomycotina</taxon>
        <taxon>Agaricomycetes</taxon>
        <taxon>Agaricomycetidae</taxon>
        <taxon>Boletales</taxon>
        <taxon>Boletales incertae sedis</taxon>
        <taxon>Leucogyrophana</taxon>
    </lineage>
</organism>
<dbReference type="EMBL" id="MU266522">
    <property type="protein sequence ID" value="KAH7921530.1"/>
    <property type="molecule type" value="Genomic_DNA"/>
</dbReference>
<gene>
    <name evidence="1" type="ORF">BV22DRAFT_1019178</name>
</gene>
<evidence type="ECO:0000313" key="2">
    <source>
        <dbReference type="Proteomes" id="UP000790709"/>
    </source>
</evidence>
<accession>A0ACB8B7K3</accession>
<protein>
    <submittedName>
        <fullName evidence="1">Uncharacterized protein</fullName>
    </submittedName>
</protein>
<reference evidence="1" key="1">
    <citation type="journal article" date="2021" name="New Phytol.">
        <title>Evolutionary innovations through gain and loss of genes in the ectomycorrhizal Boletales.</title>
        <authorList>
            <person name="Wu G."/>
            <person name="Miyauchi S."/>
            <person name="Morin E."/>
            <person name="Kuo A."/>
            <person name="Drula E."/>
            <person name="Varga T."/>
            <person name="Kohler A."/>
            <person name="Feng B."/>
            <person name="Cao Y."/>
            <person name="Lipzen A."/>
            <person name="Daum C."/>
            <person name="Hundley H."/>
            <person name="Pangilinan J."/>
            <person name="Johnson J."/>
            <person name="Barry K."/>
            <person name="LaButti K."/>
            <person name="Ng V."/>
            <person name="Ahrendt S."/>
            <person name="Min B."/>
            <person name="Choi I.G."/>
            <person name="Park H."/>
            <person name="Plett J.M."/>
            <person name="Magnuson J."/>
            <person name="Spatafora J.W."/>
            <person name="Nagy L.G."/>
            <person name="Henrissat B."/>
            <person name="Grigoriev I.V."/>
            <person name="Yang Z.L."/>
            <person name="Xu J."/>
            <person name="Martin F.M."/>
        </authorList>
    </citation>
    <scope>NUCLEOTIDE SEQUENCE</scope>
    <source>
        <strain evidence="1">KUC20120723A-06</strain>
    </source>
</reference>
<sequence>AQNKLRKEVTALVADNPHPDYRSLKDSPFLDPEVQAHLRPFPLIPMTLHKAAKDTEIDGTFIPEGNLIFIPIRVFNTWKEHWGTSTSDDSGLLVRDALLQISSLTMVQSP</sequence>
<evidence type="ECO:0000313" key="1">
    <source>
        <dbReference type="EMBL" id="KAH7921530.1"/>
    </source>
</evidence>
<proteinExistence type="predicted"/>
<feature type="non-terminal residue" evidence="1">
    <location>
        <position position="1"/>
    </location>
</feature>